<keyword evidence="3" id="KW-0560">Oxidoreductase</keyword>
<name>A0A7Y9DY21_9PSEU</name>
<dbReference type="PANTHER" id="PTHR47178">
    <property type="entry name" value="MONOOXYGENASE, FAD-BINDING"/>
    <property type="match status" value="1"/>
</dbReference>
<dbReference type="Proteomes" id="UP000535890">
    <property type="component" value="Unassembled WGS sequence"/>
</dbReference>
<evidence type="ECO:0000256" key="1">
    <source>
        <dbReference type="ARBA" id="ARBA00022630"/>
    </source>
</evidence>
<dbReference type="InterPro" id="IPR036188">
    <property type="entry name" value="FAD/NAD-bd_sf"/>
</dbReference>
<dbReference type="SUPFAM" id="SSF51905">
    <property type="entry name" value="FAD/NAD(P)-binding domain"/>
    <property type="match status" value="1"/>
</dbReference>
<dbReference type="GO" id="GO:0004497">
    <property type="term" value="F:monooxygenase activity"/>
    <property type="evidence" value="ECO:0007669"/>
    <property type="project" value="UniProtKB-KW"/>
</dbReference>
<dbReference type="AlphaFoldDB" id="A0A7Y9DY21"/>
<evidence type="ECO:0000256" key="3">
    <source>
        <dbReference type="ARBA" id="ARBA00023002"/>
    </source>
</evidence>
<evidence type="ECO:0000256" key="2">
    <source>
        <dbReference type="ARBA" id="ARBA00022827"/>
    </source>
</evidence>
<dbReference type="Pfam" id="PF01494">
    <property type="entry name" value="FAD_binding_3"/>
    <property type="match status" value="1"/>
</dbReference>
<proteinExistence type="predicted"/>
<dbReference type="Gene3D" id="3.50.50.60">
    <property type="entry name" value="FAD/NAD(P)-binding domain"/>
    <property type="match status" value="1"/>
</dbReference>
<protein>
    <submittedName>
        <fullName evidence="6">2-polyprenyl-6-methoxyphenol hydroxylase-like FAD-dependent oxidoreductase</fullName>
    </submittedName>
</protein>
<evidence type="ECO:0000313" key="7">
    <source>
        <dbReference type="Proteomes" id="UP000535890"/>
    </source>
</evidence>
<sequence>MRVTVIGAGIGGLALAQALRRADIDVVVHDRDAHVGATGGYRLALDRPACETLCEALGPEHYQALLGSSAPPSASRVLTLADHRLRVLAEQTFDPADEALFIGRVPLRALLAEGLGERLRFGSSYRDHEVRPDGRVVTYFEDGDSEVSDVLVGADGVRSRVTANLAGRPTSTPCDYGCIAARIPLTAAVRRRLPALLAGGPGLAQGPGGLGLFLTAHDPAAGATVDPATCREVAAITEPPALVWGLIGPEALLRPTRSSGPPLAAQDPVAHSLIVLRGWAPDLRDLLTATDPTSAAYFGYHTCDPDSDLTPWPAGAVTALGDAVHAMPPTGGGSAATAVRDAGHLATELVAARDGTTTIPLATLRFQQTMTGYAPSRVRDALGLLHSMQRLSHPLASGAARIGFPTLAAWHRVRTSLTGTGRTSAAVAGPSQVVS</sequence>
<accession>A0A7Y9DY21</accession>
<dbReference type="EMBL" id="JACCBN010000001">
    <property type="protein sequence ID" value="NYD37560.1"/>
    <property type="molecule type" value="Genomic_DNA"/>
</dbReference>
<gene>
    <name evidence="6" type="ORF">BJ983_003662</name>
</gene>
<keyword evidence="4" id="KW-0503">Monooxygenase</keyword>
<reference evidence="6 7" key="1">
    <citation type="submission" date="2020-07" db="EMBL/GenBank/DDBJ databases">
        <title>Sequencing the genomes of 1000 actinobacteria strains.</title>
        <authorList>
            <person name="Klenk H.-P."/>
        </authorList>
    </citation>
    <scope>NUCLEOTIDE SEQUENCE [LARGE SCALE GENOMIC DNA]</scope>
    <source>
        <strain evidence="6 7">DSM 45772</strain>
    </source>
</reference>
<organism evidence="6 7">
    <name type="scientific">Actinomycetospora corticicola</name>
    <dbReference type="NCBI Taxonomy" id="663602"/>
    <lineage>
        <taxon>Bacteria</taxon>
        <taxon>Bacillati</taxon>
        <taxon>Actinomycetota</taxon>
        <taxon>Actinomycetes</taxon>
        <taxon>Pseudonocardiales</taxon>
        <taxon>Pseudonocardiaceae</taxon>
        <taxon>Actinomycetospora</taxon>
    </lineage>
</organism>
<keyword evidence="7" id="KW-1185">Reference proteome</keyword>
<keyword evidence="1" id="KW-0285">Flavoprotein</keyword>
<evidence type="ECO:0000259" key="5">
    <source>
        <dbReference type="Pfam" id="PF01494"/>
    </source>
</evidence>
<dbReference type="PRINTS" id="PR00420">
    <property type="entry name" value="RNGMNOXGNASE"/>
</dbReference>
<evidence type="ECO:0000256" key="4">
    <source>
        <dbReference type="ARBA" id="ARBA00023033"/>
    </source>
</evidence>
<feature type="domain" description="FAD-binding" evidence="5">
    <location>
        <begin position="310"/>
        <end position="356"/>
    </location>
</feature>
<evidence type="ECO:0000313" key="6">
    <source>
        <dbReference type="EMBL" id="NYD37560.1"/>
    </source>
</evidence>
<dbReference type="Pfam" id="PF13450">
    <property type="entry name" value="NAD_binding_8"/>
    <property type="match status" value="1"/>
</dbReference>
<dbReference type="PANTHER" id="PTHR47178:SF5">
    <property type="entry name" value="FAD-BINDING DOMAIN-CONTAINING PROTEIN"/>
    <property type="match status" value="1"/>
</dbReference>
<dbReference type="InterPro" id="IPR002938">
    <property type="entry name" value="FAD-bd"/>
</dbReference>
<comment type="caution">
    <text evidence="6">The sequence shown here is derived from an EMBL/GenBank/DDBJ whole genome shotgun (WGS) entry which is preliminary data.</text>
</comment>
<dbReference type="GO" id="GO:0071949">
    <property type="term" value="F:FAD binding"/>
    <property type="evidence" value="ECO:0007669"/>
    <property type="project" value="InterPro"/>
</dbReference>
<dbReference type="RefSeq" id="WP_179795114.1">
    <property type="nucleotide sequence ID" value="NZ_BAABHP010000025.1"/>
</dbReference>
<keyword evidence="2" id="KW-0274">FAD</keyword>